<organism evidence="2">
    <name type="scientific">Chlamydomonas leiostraca</name>
    <dbReference type="NCBI Taxonomy" id="1034604"/>
    <lineage>
        <taxon>Eukaryota</taxon>
        <taxon>Viridiplantae</taxon>
        <taxon>Chlorophyta</taxon>
        <taxon>core chlorophytes</taxon>
        <taxon>Chlorophyceae</taxon>
        <taxon>CS clade</taxon>
        <taxon>Chlamydomonadales</taxon>
        <taxon>Chlamydomonadaceae</taxon>
        <taxon>Chlamydomonas</taxon>
    </lineage>
</organism>
<accession>A0A7S0RCF8</accession>
<protein>
    <recommendedName>
        <fullName evidence="1">DUF1995 domain-containing protein</fullName>
    </recommendedName>
</protein>
<evidence type="ECO:0000259" key="1">
    <source>
        <dbReference type="Pfam" id="PF09353"/>
    </source>
</evidence>
<dbReference type="Pfam" id="PF09353">
    <property type="entry name" value="DUF1995"/>
    <property type="match status" value="1"/>
</dbReference>
<dbReference type="PANTHER" id="PTHR34051">
    <property type="entry name" value="PROTEIN LOW PSII ACCUMULATION 3, CHLOROPLASTIC"/>
    <property type="match status" value="1"/>
</dbReference>
<feature type="domain" description="DUF1995" evidence="1">
    <location>
        <begin position="82"/>
        <end position="339"/>
    </location>
</feature>
<name>A0A7S0RCF8_9CHLO</name>
<proteinExistence type="predicted"/>
<dbReference type="InterPro" id="IPR044687">
    <property type="entry name" value="LPA3"/>
</dbReference>
<dbReference type="PANTHER" id="PTHR34051:SF2">
    <property type="entry name" value="PROTEIN LPA3"/>
    <property type="match status" value="1"/>
</dbReference>
<dbReference type="EMBL" id="HBFB01010385">
    <property type="protein sequence ID" value="CAD8673636.1"/>
    <property type="molecule type" value="Transcribed_RNA"/>
</dbReference>
<sequence>MQCLASTPHTRAPLTRARGTNSINVKPVVFHQASLSCLPFTPIASTSSAGRAENFVVKAQAQPATSPSQSADRTAGRATYRPASFGEMVDDAVKCILDGAKDGLTRMEVEFPPIPTKIDGYKGASDLFIDSNAQLSLAAARKIAETGKKVHVVMPDQGEYDRTYKMFRPTLDALGGSVSLGHLKEIGGWSFSLEGMFSGYAPDSKEAGQAADMYIIINATCVELLGVREYINKLAPEGSGKAVVLWNLELDTLRGDLGLPAFPSKDIHYAFLSAFRPVFYLRPRDYSKSVTVAPFIVNYSGALFREYPGPWQVMLRQDSGEYACIAEDRTRYNLGELKEELQAAMGLATEEEGSMQQVLRRGFKNSTWWEDDYDVEKSHEWRL</sequence>
<gene>
    <name evidence="2" type="ORF">CLEI1391_LOCUS5919</name>
</gene>
<reference evidence="2" key="1">
    <citation type="submission" date="2021-01" db="EMBL/GenBank/DDBJ databases">
        <authorList>
            <person name="Corre E."/>
            <person name="Pelletier E."/>
            <person name="Niang G."/>
            <person name="Scheremetjew M."/>
            <person name="Finn R."/>
            <person name="Kale V."/>
            <person name="Holt S."/>
            <person name="Cochrane G."/>
            <person name="Meng A."/>
            <person name="Brown T."/>
            <person name="Cohen L."/>
        </authorList>
    </citation>
    <scope>NUCLEOTIDE SEQUENCE</scope>
    <source>
        <strain evidence="2">SAG 11-49</strain>
    </source>
</reference>
<evidence type="ECO:0000313" key="2">
    <source>
        <dbReference type="EMBL" id="CAD8673636.1"/>
    </source>
</evidence>
<dbReference type="InterPro" id="IPR018962">
    <property type="entry name" value="DUF1995"/>
</dbReference>
<dbReference type="AlphaFoldDB" id="A0A7S0RCF8"/>